<evidence type="ECO:0008006" key="4">
    <source>
        <dbReference type="Google" id="ProtNLM"/>
    </source>
</evidence>
<keyword evidence="1" id="KW-1133">Transmembrane helix</keyword>
<reference evidence="2 3" key="1">
    <citation type="submission" date="2019-05" db="EMBL/GenBank/DDBJ databases">
        <title>Genome Sequence of Lactobacillus futsaii Y97, a Potential Probiotic Strain Isolated from the Futsai of Taiwan.</title>
        <authorList>
            <person name="Du X."/>
        </authorList>
    </citation>
    <scope>NUCLEOTIDE SEQUENCE [LARGE SCALE GENOMIC DNA]</scope>
    <source>
        <strain evidence="2 3">Y97</strain>
    </source>
</reference>
<organism evidence="2 3">
    <name type="scientific">Companilactobacillus futsaii</name>
    <dbReference type="NCBI Taxonomy" id="938155"/>
    <lineage>
        <taxon>Bacteria</taxon>
        <taxon>Bacillati</taxon>
        <taxon>Bacillota</taxon>
        <taxon>Bacilli</taxon>
        <taxon>Lactobacillales</taxon>
        <taxon>Lactobacillaceae</taxon>
        <taxon>Companilactobacillus</taxon>
    </lineage>
</organism>
<keyword evidence="1" id="KW-0472">Membrane</keyword>
<name>A0A5B7SYA0_9LACO</name>
<keyword evidence="1" id="KW-0812">Transmembrane</keyword>
<feature type="transmembrane region" description="Helical" evidence="1">
    <location>
        <begin position="6"/>
        <end position="26"/>
    </location>
</feature>
<evidence type="ECO:0000313" key="2">
    <source>
        <dbReference type="EMBL" id="QCX24598.1"/>
    </source>
</evidence>
<dbReference type="EMBL" id="CP040736">
    <property type="protein sequence ID" value="QCX24598.1"/>
    <property type="molecule type" value="Genomic_DNA"/>
</dbReference>
<dbReference type="AlphaFoldDB" id="A0A5B7SYA0"/>
<protein>
    <recommendedName>
        <fullName evidence="4">Holin</fullName>
    </recommendedName>
</protein>
<dbReference type="STRING" id="1423818.FC88_GL001789"/>
<dbReference type="InterPro" id="IPR009708">
    <property type="entry name" value="Phage_A118_holin/antiholin"/>
</dbReference>
<dbReference type="KEGG" id="lft:FG051_05515"/>
<dbReference type="RefSeq" id="WP_057815968.1">
    <property type="nucleotide sequence ID" value="NZ_CP040736.1"/>
</dbReference>
<accession>A0A5B7SYA0</accession>
<dbReference type="Proteomes" id="UP000310673">
    <property type="component" value="Chromosome"/>
</dbReference>
<gene>
    <name evidence="2" type="ORF">FG051_05515</name>
</gene>
<feature type="transmembrane region" description="Helical" evidence="1">
    <location>
        <begin position="38"/>
        <end position="60"/>
    </location>
</feature>
<evidence type="ECO:0000256" key="1">
    <source>
        <dbReference type="SAM" id="Phobius"/>
    </source>
</evidence>
<evidence type="ECO:0000313" key="3">
    <source>
        <dbReference type="Proteomes" id="UP000310673"/>
    </source>
</evidence>
<sequence>MDIIQGFGLVSAPELAIIGIGVYFIIQAIKLSKLKIANTYLPFIAMVVGIIVGLVIAGIFGDVSLGKAGLAGFLVGGTTAGLFTGFKGVTGGYESNDKH</sequence>
<proteinExistence type="predicted"/>
<dbReference type="Pfam" id="PF06946">
    <property type="entry name" value="Phage_holin_5_1"/>
    <property type="match status" value="1"/>
</dbReference>